<sequence>MAQRRLVFAAAALIVGPLQFAAANIVAQLAWTTPYSLAHNNISDLGNVHCQVSEDGVPRYICSPLHELLNTSAVLCGVLLIVGLALSSVLWRRSWVGALACVLLALGGSGFVLAGLAPADVDLNLHVVGAFLIMGVGNLGLALSAFARRGNPFAELRVITVAATAIAVVATWTHFSHSYGPFGMGGSERFALFTTQLWFVLLGANLLRAEVRQSSRPPHPSVDHR</sequence>
<feature type="transmembrane region" description="Helical" evidence="1">
    <location>
        <begin position="123"/>
        <end position="146"/>
    </location>
</feature>
<feature type="transmembrane region" description="Helical" evidence="1">
    <location>
        <begin position="98"/>
        <end position="117"/>
    </location>
</feature>
<keyword evidence="2" id="KW-0732">Signal</keyword>
<dbReference type="EMBL" id="BAABAL010000004">
    <property type="protein sequence ID" value="GAA3990645.1"/>
    <property type="molecule type" value="Genomic_DNA"/>
</dbReference>
<dbReference type="Pfam" id="PF06197">
    <property type="entry name" value="DUF998"/>
    <property type="match status" value="1"/>
</dbReference>
<name>A0ABP7R034_9PSEU</name>
<feature type="signal peptide" evidence="2">
    <location>
        <begin position="1"/>
        <end position="21"/>
    </location>
</feature>
<evidence type="ECO:0000256" key="2">
    <source>
        <dbReference type="SAM" id="SignalP"/>
    </source>
</evidence>
<organism evidence="3 4">
    <name type="scientific">Allokutzneria multivorans</name>
    <dbReference type="NCBI Taxonomy" id="1142134"/>
    <lineage>
        <taxon>Bacteria</taxon>
        <taxon>Bacillati</taxon>
        <taxon>Actinomycetota</taxon>
        <taxon>Actinomycetes</taxon>
        <taxon>Pseudonocardiales</taxon>
        <taxon>Pseudonocardiaceae</taxon>
        <taxon>Allokutzneria</taxon>
    </lineage>
</organism>
<dbReference type="InterPro" id="IPR009339">
    <property type="entry name" value="DUF998"/>
</dbReference>
<evidence type="ECO:0000256" key="1">
    <source>
        <dbReference type="SAM" id="Phobius"/>
    </source>
</evidence>
<keyword evidence="1" id="KW-0812">Transmembrane</keyword>
<dbReference type="RefSeq" id="WP_344870997.1">
    <property type="nucleotide sequence ID" value="NZ_BAABAL010000004.1"/>
</dbReference>
<gene>
    <name evidence="3" type="ORF">GCM10022247_06780</name>
</gene>
<feature type="transmembrane region" description="Helical" evidence="1">
    <location>
        <begin position="158"/>
        <end position="175"/>
    </location>
</feature>
<comment type="caution">
    <text evidence="3">The sequence shown here is derived from an EMBL/GenBank/DDBJ whole genome shotgun (WGS) entry which is preliminary data.</text>
</comment>
<evidence type="ECO:0000313" key="4">
    <source>
        <dbReference type="Proteomes" id="UP001501747"/>
    </source>
</evidence>
<evidence type="ECO:0000313" key="3">
    <source>
        <dbReference type="EMBL" id="GAA3990645.1"/>
    </source>
</evidence>
<keyword evidence="1" id="KW-1133">Transmembrane helix</keyword>
<keyword evidence="1" id="KW-0472">Membrane</keyword>
<reference evidence="4" key="1">
    <citation type="journal article" date="2019" name="Int. J. Syst. Evol. Microbiol.">
        <title>The Global Catalogue of Microorganisms (GCM) 10K type strain sequencing project: providing services to taxonomists for standard genome sequencing and annotation.</title>
        <authorList>
            <consortium name="The Broad Institute Genomics Platform"/>
            <consortium name="The Broad Institute Genome Sequencing Center for Infectious Disease"/>
            <person name="Wu L."/>
            <person name="Ma J."/>
        </authorList>
    </citation>
    <scope>NUCLEOTIDE SEQUENCE [LARGE SCALE GENOMIC DNA]</scope>
    <source>
        <strain evidence="4">JCM 17342</strain>
    </source>
</reference>
<protein>
    <recommendedName>
        <fullName evidence="5">DUF998 domain-containing protein</fullName>
    </recommendedName>
</protein>
<proteinExistence type="predicted"/>
<evidence type="ECO:0008006" key="5">
    <source>
        <dbReference type="Google" id="ProtNLM"/>
    </source>
</evidence>
<dbReference type="Proteomes" id="UP001501747">
    <property type="component" value="Unassembled WGS sequence"/>
</dbReference>
<feature type="chain" id="PRO_5045554458" description="DUF998 domain-containing protein" evidence="2">
    <location>
        <begin position="22"/>
        <end position="225"/>
    </location>
</feature>
<feature type="transmembrane region" description="Helical" evidence="1">
    <location>
        <begin position="190"/>
        <end position="207"/>
    </location>
</feature>
<keyword evidence="4" id="KW-1185">Reference proteome</keyword>
<accession>A0ABP7R034</accession>
<feature type="transmembrane region" description="Helical" evidence="1">
    <location>
        <begin position="68"/>
        <end position="91"/>
    </location>
</feature>